<dbReference type="Gene3D" id="3.60.40.10">
    <property type="entry name" value="PPM-type phosphatase domain"/>
    <property type="match status" value="1"/>
</dbReference>
<sequence length="292" mass="33154">MILMKELSGKKRRSRMKRYICDEIVKGATHVRNQMPCQDNKRIVEISDKIAIIAVADGHGSSKCPRSDRGSMIAVNSFYEVMKNYLKVYGEDEAGLSNLITFLNREGDMRFAQDVCEEWQARVKQSFYKNKVDGMTDEDGNIKWSSVFSLYGTTLLGMLVTDSFVFSFQIGDGDISVVTKDEVAPLVEPEKFLGTETHSLSKPDAWRKAVASVRRREMESKEPYMYILSTDGFANSYTSDEEYQKTCKDYLQMIQEHGAETVQANLKNWLTETSELGCGDDITVVMVYFTGE</sequence>
<accession>A0A844GKZ1</accession>
<evidence type="ECO:0000313" key="3">
    <source>
        <dbReference type="Proteomes" id="UP000437824"/>
    </source>
</evidence>
<proteinExistence type="predicted"/>
<name>A0A844GKZ1_9FIRM</name>
<dbReference type="EMBL" id="WMBC01000006">
    <property type="protein sequence ID" value="MTD61370.1"/>
    <property type="molecule type" value="Genomic_DNA"/>
</dbReference>
<gene>
    <name evidence="2" type="ORF">GKZ57_08830</name>
</gene>
<evidence type="ECO:0000313" key="2">
    <source>
        <dbReference type="EMBL" id="MTD61370.1"/>
    </source>
</evidence>
<organism evidence="2 3">
    <name type="scientific">Blautia luti DSM 14534 = JCM 17040</name>
    <dbReference type="NCBI Taxonomy" id="649762"/>
    <lineage>
        <taxon>Bacteria</taxon>
        <taxon>Bacillati</taxon>
        <taxon>Bacillota</taxon>
        <taxon>Clostridia</taxon>
        <taxon>Lachnospirales</taxon>
        <taxon>Lachnospiraceae</taxon>
        <taxon>Blautia</taxon>
    </lineage>
</organism>
<comment type="caution">
    <text evidence="2">The sequence shown here is derived from an EMBL/GenBank/DDBJ whole genome shotgun (WGS) entry which is preliminary data.</text>
</comment>
<protein>
    <recommendedName>
        <fullName evidence="1">PPM-type phosphatase domain-containing protein</fullName>
    </recommendedName>
</protein>
<dbReference type="AlphaFoldDB" id="A0A844GKZ1"/>
<dbReference type="SUPFAM" id="SSF81606">
    <property type="entry name" value="PP2C-like"/>
    <property type="match status" value="1"/>
</dbReference>
<dbReference type="Proteomes" id="UP000437824">
    <property type="component" value="Unassembled WGS sequence"/>
</dbReference>
<feature type="domain" description="PPM-type phosphatase" evidence="1">
    <location>
        <begin position="27"/>
        <end position="270"/>
    </location>
</feature>
<reference evidence="2 3" key="1">
    <citation type="submission" date="2019-11" db="EMBL/GenBank/DDBJ databases">
        <title>Draft genome sequence of Blautia luti DSM 14534T, isolated from human stool.</title>
        <authorList>
            <person name="Ortiz R."/>
            <person name="Melis-Arcos F."/>
            <person name="Covarrubias P."/>
            <person name="Cardenas J.P."/>
            <person name="Perez-Donoso J."/>
            <person name="Almonacid D."/>
        </authorList>
    </citation>
    <scope>NUCLEOTIDE SEQUENCE [LARGE SCALE GENOMIC DNA]</scope>
    <source>
        <strain evidence="2 3">DSM 14534</strain>
    </source>
</reference>
<dbReference type="InterPro" id="IPR001932">
    <property type="entry name" value="PPM-type_phosphatase-like_dom"/>
</dbReference>
<dbReference type="InterPro" id="IPR036457">
    <property type="entry name" value="PPM-type-like_dom_sf"/>
</dbReference>
<dbReference type="Pfam" id="PF13672">
    <property type="entry name" value="PP2C_2"/>
    <property type="match status" value="1"/>
</dbReference>
<evidence type="ECO:0000259" key="1">
    <source>
        <dbReference type="Pfam" id="PF13672"/>
    </source>
</evidence>